<keyword evidence="7 8" id="KW-0472">Membrane</keyword>
<evidence type="ECO:0000256" key="1">
    <source>
        <dbReference type="ARBA" id="ARBA00001946"/>
    </source>
</evidence>
<dbReference type="Gene3D" id="1.20.120.1780">
    <property type="entry name" value="UbiA prenyltransferase"/>
    <property type="match status" value="1"/>
</dbReference>
<feature type="transmembrane region" description="Helical" evidence="8">
    <location>
        <begin position="122"/>
        <end position="141"/>
    </location>
</feature>
<comment type="cofactor">
    <cofactor evidence="1">
        <name>Mg(2+)</name>
        <dbReference type="ChEBI" id="CHEBI:18420"/>
    </cofactor>
</comment>
<organism evidence="10 11">
    <name type="scientific">Acidiplasma aeolicum</name>
    <dbReference type="NCBI Taxonomy" id="507754"/>
    <lineage>
        <taxon>Archaea</taxon>
        <taxon>Methanobacteriati</taxon>
        <taxon>Thermoplasmatota</taxon>
        <taxon>Thermoplasmata</taxon>
        <taxon>Thermoplasmatales</taxon>
        <taxon>Ferroplasmaceae</taxon>
        <taxon>Acidiplasma</taxon>
    </lineage>
</organism>
<comment type="caution">
    <text evidence="10">The sequence shown here is derived from an EMBL/GenBank/DDBJ whole genome shotgun (WGS) entry which is preliminary data.</text>
</comment>
<dbReference type="PANTHER" id="PTHR11048">
    <property type="entry name" value="PRENYLTRANSFERASES"/>
    <property type="match status" value="1"/>
</dbReference>
<dbReference type="OrthoDB" id="56630at2157"/>
<keyword evidence="5 8" id="KW-0812">Transmembrane</keyword>
<reference evidence="10 11" key="2">
    <citation type="submission" date="2015-09" db="EMBL/GenBank/DDBJ databases">
        <title>Heavy metals and arsenic resistance mechanisms in polyextremophilic archaea of the family Ferroplasmaceae.</title>
        <authorList>
            <person name="Bulaev A.G."/>
            <person name="Kanygina A.V."/>
        </authorList>
    </citation>
    <scope>NUCLEOTIDE SEQUENCE [LARGE SCALE GENOMIC DNA]</scope>
    <source>
        <strain evidence="10 11">VT</strain>
    </source>
</reference>
<dbReference type="Proteomes" id="UP000050515">
    <property type="component" value="Unassembled WGS sequence"/>
</dbReference>
<evidence type="ECO:0000256" key="5">
    <source>
        <dbReference type="ARBA" id="ARBA00022692"/>
    </source>
</evidence>
<evidence type="ECO:0000256" key="2">
    <source>
        <dbReference type="ARBA" id="ARBA00004651"/>
    </source>
</evidence>
<gene>
    <name evidence="10" type="primary">ubiA</name>
    <name evidence="10" type="ORF">AOG54_07485</name>
    <name evidence="9" type="ORF">SE19_06100</name>
</gene>
<dbReference type="PANTHER" id="PTHR11048:SF28">
    <property type="entry name" value="4-HYDROXYBENZOATE POLYPRENYLTRANSFERASE, MITOCHONDRIAL"/>
    <property type="match status" value="1"/>
</dbReference>
<dbReference type="InterPro" id="IPR039653">
    <property type="entry name" value="Prenyltransferase"/>
</dbReference>
<feature type="transmembrane region" description="Helical" evidence="8">
    <location>
        <begin position="92"/>
        <end position="110"/>
    </location>
</feature>
<dbReference type="GO" id="GO:0016765">
    <property type="term" value="F:transferase activity, transferring alkyl or aryl (other than methyl) groups"/>
    <property type="evidence" value="ECO:0007669"/>
    <property type="project" value="InterPro"/>
</dbReference>
<dbReference type="InterPro" id="IPR044878">
    <property type="entry name" value="UbiA_sf"/>
</dbReference>
<protein>
    <submittedName>
        <fullName evidence="10">Prenyltransferase</fullName>
    </submittedName>
</protein>
<dbReference type="PATRIC" id="fig|507754.4.peg.1232"/>
<keyword evidence="11" id="KW-1185">Reference proteome</keyword>
<dbReference type="Gene3D" id="1.10.357.140">
    <property type="entry name" value="UbiA prenyltransferase"/>
    <property type="match status" value="1"/>
</dbReference>
<dbReference type="EMBL" id="LJCQ01000269">
    <property type="protein sequence ID" value="KPV46303.1"/>
    <property type="molecule type" value="Genomic_DNA"/>
</dbReference>
<dbReference type="EMBL" id="LKBG01000019">
    <property type="protein sequence ID" value="KQB36407.1"/>
    <property type="molecule type" value="Genomic_DNA"/>
</dbReference>
<feature type="transmembrane region" description="Helical" evidence="8">
    <location>
        <begin position="217"/>
        <end position="236"/>
    </location>
</feature>
<evidence type="ECO:0000313" key="11">
    <source>
        <dbReference type="Proteomes" id="UP000050320"/>
    </source>
</evidence>
<dbReference type="InterPro" id="IPR000537">
    <property type="entry name" value="UbiA_prenyltransferase"/>
</dbReference>
<evidence type="ECO:0000313" key="12">
    <source>
        <dbReference type="Proteomes" id="UP000050515"/>
    </source>
</evidence>
<reference evidence="9 12" key="1">
    <citation type="submission" date="2015-09" db="EMBL/GenBank/DDBJ databases">
        <title>Draft genome sequence of Acidiplasma aeolicum DSM 18409.</title>
        <authorList>
            <person name="Hemp J."/>
        </authorList>
    </citation>
    <scope>NUCLEOTIDE SEQUENCE [LARGE SCALE GENOMIC DNA]</scope>
    <source>
        <strain evidence="9 12">V</strain>
    </source>
</reference>
<keyword evidence="6 8" id="KW-1133">Transmembrane helix</keyword>
<dbReference type="InterPro" id="IPR006371">
    <property type="entry name" value="Polyprenyltransferase_UbiA-li"/>
</dbReference>
<comment type="subcellular location">
    <subcellularLocation>
        <location evidence="2">Cell membrane</location>
        <topology evidence="2">Multi-pass membrane protein</topology>
    </subcellularLocation>
</comment>
<dbReference type="Proteomes" id="UP000050320">
    <property type="component" value="Unassembled WGS sequence"/>
</dbReference>
<name>A0A0Q0RLG3_9ARCH</name>
<keyword evidence="4 10" id="KW-0808">Transferase</keyword>
<dbReference type="CDD" id="cd13959">
    <property type="entry name" value="PT_UbiA_COQ2"/>
    <property type="match status" value="1"/>
</dbReference>
<feature type="transmembrane region" description="Helical" evidence="8">
    <location>
        <begin position="70"/>
        <end position="86"/>
    </location>
</feature>
<evidence type="ECO:0000313" key="9">
    <source>
        <dbReference type="EMBL" id="KPV46303.1"/>
    </source>
</evidence>
<evidence type="ECO:0000256" key="6">
    <source>
        <dbReference type="ARBA" id="ARBA00022989"/>
    </source>
</evidence>
<feature type="transmembrane region" description="Helical" evidence="8">
    <location>
        <begin position="248"/>
        <end position="268"/>
    </location>
</feature>
<feature type="transmembrane region" description="Helical" evidence="8">
    <location>
        <begin position="191"/>
        <end position="211"/>
    </location>
</feature>
<evidence type="ECO:0000256" key="3">
    <source>
        <dbReference type="ARBA" id="ARBA00005985"/>
    </source>
</evidence>
<dbReference type="NCBIfam" id="TIGR01475">
    <property type="entry name" value="ubiA_other"/>
    <property type="match status" value="1"/>
</dbReference>
<evidence type="ECO:0000256" key="7">
    <source>
        <dbReference type="ARBA" id="ARBA00023136"/>
    </source>
</evidence>
<proteinExistence type="inferred from homology"/>
<dbReference type="Pfam" id="PF01040">
    <property type="entry name" value="UbiA"/>
    <property type="match status" value="1"/>
</dbReference>
<evidence type="ECO:0000256" key="8">
    <source>
        <dbReference type="SAM" id="Phobius"/>
    </source>
</evidence>
<sequence>MEHTVFDLPFIFAGALIASNGIIEMYKFFIILFVAISARGAAMSINRILGLKYDITNPRKRNWALVTGEINLRQAIAFTLMLVFIFEGLTYLLNNLVFMLSPIVLIFFIADPLMKRVTSLRHLFMGFTIGLGIIGGYLAVNPNFPPAIIYLMVAGSTFWIAGFDIIYTIPDEVYDKKNGLKTIIVKYGVKKGLIISWVFHIFTIIFFIYIAFIVHSIYYILALIPIIILILYEHVAIHGTTPENVRKVFFNPNSIIGFLFLIGIYISLVA</sequence>
<feature type="transmembrane region" description="Helical" evidence="8">
    <location>
        <begin position="147"/>
        <end position="170"/>
    </location>
</feature>
<dbReference type="AlphaFoldDB" id="A0A0Q0RLG3"/>
<evidence type="ECO:0000256" key="4">
    <source>
        <dbReference type="ARBA" id="ARBA00022679"/>
    </source>
</evidence>
<comment type="similarity">
    <text evidence="3">Belongs to the UbiA prenyltransferase family.</text>
</comment>
<dbReference type="GO" id="GO:0005886">
    <property type="term" value="C:plasma membrane"/>
    <property type="evidence" value="ECO:0007669"/>
    <property type="project" value="UniProtKB-SubCell"/>
</dbReference>
<accession>A0A0Q0RLG3</accession>
<evidence type="ECO:0000313" key="10">
    <source>
        <dbReference type="EMBL" id="KQB36407.1"/>
    </source>
</evidence>